<dbReference type="InterPro" id="IPR000531">
    <property type="entry name" value="Beta-barrel_TonB"/>
</dbReference>
<dbReference type="PANTHER" id="PTHR32552:SF82">
    <property type="entry name" value="FCUA PROTEIN"/>
    <property type="match status" value="1"/>
</dbReference>
<evidence type="ECO:0000256" key="16">
    <source>
        <dbReference type="RuleBase" id="RU003357"/>
    </source>
</evidence>
<feature type="chain" id="PRO_5046378902" evidence="17">
    <location>
        <begin position="47"/>
        <end position="824"/>
    </location>
</feature>
<evidence type="ECO:0000256" key="12">
    <source>
        <dbReference type="ARBA" id="ARBA00023170"/>
    </source>
</evidence>
<keyword evidence="5" id="KW-0410">Iron transport</keyword>
<name>A0ABM8L3R2_9BURK</name>
<evidence type="ECO:0000256" key="11">
    <source>
        <dbReference type="ARBA" id="ARBA00023136"/>
    </source>
</evidence>
<dbReference type="Proteomes" id="UP000494116">
    <property type="component" value="Unassembled WGS sequence"/>
</dbReference>
<keyword evidence="12 19" id="KW-0675">Receptor</keyword>
<feature type="short sequence motif" description="TonB C-terminal box" evidence="15">
    <location>
        <begin position="807"/>
        <end position="824"/>
    </location>
</feature>
<organism evidence="19 20">
    <name type="scientific">Achromobacter piechaudii</name>
    <dbReference type="NCBI Taxonomy" id="72556"/>
    <lineage>
        <taxon>Bacteria</taxon>
        <taxon>Pseudomonadati</taxon>
        <taxon>Pseudomonadota</taxon>
        <taxon>Betaproteobacteria</taxon>
        <taxon>Burkholderiales</taxon>
        <taxon>Alcaligenaceae</taxon>
        <taxon>Achromobacter</taxon>
    </lineage>
</organism>
<keyword evidence="6 14" id="KW-0812">Transmembrane</keyword>
<dbReference type="InterPro" id="IPR011662">
    <property type="entry name" value="Secretin/TonB_short_N"/>
</dbReference>
<feature type="domain" description="Secretin/TonB short N-terminal" evidence="18">
    <location>
        <begin position="81"/>
        <end position="132"/>
    </location>
</feature>
<keyword evidence="3 14" id="KW-0813">Transport</keyword>
<keyword evidence="10 16" id="KW-0798">TonB box</keyword>
<sequence>MVFPPPRTARQPRRAATLSPLKALSTAAGMGLMLLAVAGAPLTAKAADAASAANAQTRRAYAIGPGPLGDVLAQFAAAAGVPLSFDPALVAGQRSPGLSGNYSVREGFARVLGGSGYAVTEQGEGAYSLRKLPTGEGGAATVLPTITVAGAGMAPSALPPEFAGGQVARGARMGLLGNRDVMDTPFNVTSYTSQWLDNRQSVTLADALNAEPSVRFTGQIGGVTDSFYIRGFPIGEGNLGEIAFDGVYGVAPNYHVFTDYIERVEVLKGPAALLYGMSPNSGVGGVINMVPKRSLPEDLTRLSADYVGDSQFGGRVDLSRRFGNEGEWGVRVNGMHRQGDTPLDNLYSRTDIGALSLDYQGERLRASLDLLTQHEKVDAPTRPFLVAAGIDVPRAADGRRNATQPWGWWKSDGQSALLRVEYDVSDRLTVFADAGGSDTDVSRLSDQTPTIVNSAGDTLVTPNNFRFKVERSTYNAGLRAKLDTGPVRHAISFMGSLYSDRNSQASVFGTPLSSNIYHPITRPEQHIPAPANVPKVSSSDLSGLALADTMSILDERAQLTLGVRQQRIESRNFNATTGVRTVSYDESATTPLAGLVIKPWSHVSLYANYIEGLSKGDVAPATASNAGQVFKPYKARQKEVGVKVELDNALLTLAAFEITKPSGQLTNGVYGADSEQRNRGLELSLSGEPLRGVRLLGGVTVLNAELTRTNNAATLGNRPVGVPKFSANLGAEWDLPWVAGLTLTGGMVHTGREYVNQANTQSVPSWTTFDLGARYAMRVQGKDVTLRANVVNLTNRAYWSGVASYGTISQGVPRTLMLSASMDF</sequence>
<evidence type="ECO:0000256" key="3">
    <source>
        <dbReference type="ARBA" id="ARBA00022448"/>
    </source>
</evidence>
<dbReference type="Gene3D" id="2.170.130.10">
    <property type="entry name" value="TonB-dependent receptor, plug domain"/>
    <property type="match status" value="1"/>
</dbReference>
<dbReference type="Pfam" id="PF07715">
    <property type="entry name" value="Plug"/>
    <property type="match status" value="1"/>
</dbReference>
<keyword evidence="13 14" id="KW-0998">Cell outer membrane</keyword>
<dbReference type="SMART" id="SM00965">
    <property type="entry name" value="STN"/>
    <property type="match status" value="1"/>
</dbReference>
<dbReference type="SUPFAM" id="SSF56935">
    <property type="entry name" value="Porins"/>
    <property type="match status" value="1"/>
</dbReference>
<dbReference type="PANTHER" id="PTHR32552">
    <property type="entry name" value="FERRICHROME IRON RECEPTOR-RELATED"/>
    <property type="match status" value="1"/>
</dbReference>
<evidence type="ECO:0000256" key="9">
    <source>
        <dbReference type="ARBA" id="ARBA00023065"/>
    </source>
</evidence>
<keyword evidence="20" id="KW-1185">Reference proteome</keyword>
<reference evidence="19 20" key="1">
    <citation type="submission" date="2020-04" db="EMBL/GenBank/DDBJ databases">
        <authorList>
            <person name="De Canck E."/>
        </authorList>
    </citation>
    <scope>NUCLEOTIDE SEQUENCE [LARGE SCALE GENOMIC DNA]</scope>
    <source>
        <strain evidence="19 20">LMG 1873</strain>
    </source>
</reference>
<dbReference type="Gene3D" id="3.55.50.30">
    <property type="match status" value="1"/>
</dbReference>
<dbReference type="Pfam" id="PF07660">
    <property type="entry name" value="STN"/>
    <property type="match status" value="1"/>
</dbReference>
<evidence type="ECO:0000256" key="1">
    <source>
        <dbReference type="ARBA" id="ARBA00004571"/>
    </source>
</evidence>
<evidence type="ECO:0000256" key="5">
    <source>
        <dbReference type="ARBA" id="ARBA00022496"/>
    </source>
</evidence>
<dbReference type="InterPro" id="IPR039426">
    <property type="entry name" value="TonB-dep_rcpt-like"/>
</dbReference>
<evidence type="ECO:0000256" key="2">
    <source>
        <dbReference type="ARBA" id="ARBA00009810"/>
    </source>
</evidence>
<dbReference type="CDD" id="cd01347">
    <property type="entry name" value="ligand_gated_channel"/>
    <property type="match status" value="1"/>
</dbReference>
<dbReference type="NCBIfam" id="TIGR01783">
    <property type="entry name" value="TonB-siderophor"/>
    <property type="match status" value="1"/>
</dbReference>
<gene>
    <name evidence="19" type="primary">fcuA_3</name>
    <name evidence="19" type="ORF">LMG1873_04967</name>
</gene>
<keyword evidence="9" id="KW-0406">Ion transport</keyword>
<evidence type="ECO:0000256" key="4">
    <source>
        <dbReference type="ARBA" id="ARBA00022452"/>
    </source>
</evidence>
<evidence type="ECO:0000256" key="17">
    <source>
        <dbReference type="SAM" id="SignalP"/>
    </source>
</evidence>
<evidence type="ECO:0000256" key="8">
    <source>
        <dbReference type="ARBA" id="ARBA00023004"/>
    </source>
</evidence>
<comment type="similarity">
    <text evidence="2 14 16">Belongs to the TonB-dependent receptor family.</text>
</comment>
<dbReference type="InterPro" id="IPR036942">
    <property type="entry name" value="Beta-barrel_TonB_sf"/>
</dbReference>
<keyword evidence="4 14" id="KW-1134">Transmembrane beta strand</keyword>
<evidence type="ECO:0000313" key="19">
    <source>
        <dbReference type="EMBL" id="CAB3732845.1"/>
    </source>
</evidence>
<evidence type="ECO:0000256" key="14">
    <source>
        <dbReference type="PROSITE-ProRule" id="PRU01360"/>
    </source>
</evidence>
<keyword evidence="11 14" id="KW-0472">Membrane</keyword>
<evidence type="ECO:0000256" key="6">
    <source>
        <dbReference type="ARBA" id="ARBA00022692"/>
    </source>
</evidence>
<evidence type="ECO:0000256" key="13">
    <source>
        <dbReference type="ARBA" id="ARBA00023237"/>
    </source>
</evidence>
<feature type="signal peptide" evidence="17">
    <location>
        <begin position="1"/>
        <end position="46"/>
    </location>
</feature>
<keyword evidence="8" id="KW-0408">Iron</keyword>
<dbReference type="EMBL" id="CADIJS010000005">
    <property type="protein sequence ID" value="CAB3732845.1"/>
    <property type="molecule type" value="Genomic_DNA"/>
</dbReference>
<protein>
    <submittedName>
        <fullName evidence="19">Ferrichrome receptor FcuA</fullName>
    </submittedName>
</protein>
<dbReference type="InterPro" id="IPR010917">
    <property type="entry name" value="TonB_rcpt_CS"/>
</dbReference>
<evidence type="ECO:0000259" key="18">
    <source>
        <dbReference type="SMART" id="SM00965"/>
    </source>
</evidence>
<dbReference type="PROSITE" id="PS01156">
    <property type="entry name" value="TONB_DEPENDENT_REC_2"/>
    <property type="match status" value="1"/>
</dbReference>
<dbReference type="Pfam" id="PF00593">
    <property type="entry name" value="TonB_dep_Rec_b-barrel"/>
    <property type="match status" value="1"/>
</dbReference>
<accession>A0ABM8L3R2</accession>
<dbReference type="PROSITE" id="PS52016">
    <property type="entry name" value="TONB_DEPENDENT_REC_3"/>
    <property type="match status" value="1"/>
</dbReference>
<dbReference type="InterPro" id="IPR010105">
    <property type="entry name" value="TonB_sidphr_rcpt"/>
</dbReference>
<keyword evidence="7 17" id="KW-0732">Signal</keyword>
<evidence type="ECO:0000256" key="10">
    <source>
        <dbReference type="ARBA" id="ARBA00023077"/>
    </source>
</evidence>
<dbReference type="RefSeq" id="WP_061305223.1">
    <property type="nucleotide sequence ID" value="NZ_CADIJS010000005.1"/>
</dbReference>
<comment type="subcellular location">
    <subcellularLocation>
        <location evidence="1 14">Cell outer membrane</location>
        <topology evidence="1 14">Multi-pass membrane protein</topology>
    </subcellularLocation>
</comment>
<dbReference type="InterPro" id="IPR012910">
    <property type="entry name" value="Plug_dom"/>
</dbReference>
<proteinExistence type="inferred from homology"/>
<comment type="caution">
    <text evidence="19">The sequence shown here is derived from an EMBL/GenBank/DDBJ whole genome shotgun (WGS) entry which is preliminary data.</text>
</comment>
<dbReference type="Gene3D" id="2.40.170.20">
    <property type="entry name" value="TonB-dependent receptor, beta-barrel domain"/>
    <property type="match status" value="1"/>
</dbReference>
<evidence type="ECO:0000256" key="7">
    <source>
        <dbReference type="ARBA" id="ARBA00022729"/>
    </source>
</evidence>
<evidence type="ECO:0000313" key="20">
    <source>
        <dbReference type="Proteomes" id="UP000494116"/>
    </source>
</evidence>
<dbReference type="InterPro" id="IPR037066">
    <property type="entry name" value="Plug_dom_sf"/>
</dbReference>
<evidence type="ECO:0000256" key="15">
    <source>
        <dbReference type="PROSITE-ProRule" id="PRU10144"/>
    </source>
</evidence>